<sequence>MVIQRRQVRGVAPFVAATTPPRTGSILGIIVMLGPLTVGALVVGFLVSDADLRIFFFALAGYFVAMLVNVSVTSSVLKPRLVSVVTPGEGLSFAVAELVEGMQWGFILVQTAFVAIGAAVFLDLAVARGRFSLGAVFFAVSTVLMVSALVHMLWRLPNPRGLNLSEHGLAGIRGNRKLRLSWEQIERVSVEKRRTANLVLTTRQGKPIRIPSPQIGSDVNVVAVVVRHFLEHPAERWMLTDANHALDRVEELYGEKRRSLLED</sequence>
<dbReference type="Proteomes" id="UP000269438">
    <property type="component" value="Unassembled WGS sequence"/>
</dbReference>
<evidence type="ECO:0000313" key="2">
    <source>
        <dbReference type="EMBL" id="RLP79229.1"/>
    </source>
</evidence>
<feature type="transmembrane region" description="Helical" evidence="1">
    <location>
        <begin position="54"/>
        <end position="77"/>
    </location>
</feature>
<name>A0A3L7AFU4_9MICO</name>
<protein>
    <recommendedName>
        <fullName evidence="4">PH domain-containing protein</fullName>
    </recommendedName>
</protein>
<keyword evidence="1" id="KW-0472">Membrane</keyword>
<accession>A0A3L7AFU4</accession>
<feature type="transmembrane region" description="Helical" evidence="1">
    <location>
        <begin position="133"/>
        <end position="154"/>
    </location>
</feature>
<organism evidence="2 3">
    <name type="scientific">Mycetocola lacteus</name>
    <dbReference type="NCBI Taxonomy" id="76637"/>
    <lineage>
        <taxon>Bacteria</taxon>
        <taxon>Bacillati</taxon>
        <taxon>Actinomycetota</taxon>
        <taxon>Actinomycetes</taxon>
        <taxon>Micrococcales</taxon>
        <taxon>Microbacteriaceae</taxon>
        <taxon>Mycetocola</taxon>
    </lineage>
</organism>
<evidence type="ECO:0000256" key="1">
    <source>
        <dbReference type="SAM" id="Phobius"/>
    </source>
</evidence>
<proteinExistence type="predicted"/>
<reference evidence="2 3" key="1">
    <citation type="submission" date="2018-10" db="EMBL/GenBank/DDBJ databases">
        <authorList>
            <person name="Li J."/>
        </authorList>
    </citation>
    <scope>NUCLEOTIDE SEQUENCE [LARGE SCALE GENOMIC DNA]</scope>
    <source>
        <strain evidence="2 3">JCM 11654</strain>
    </source>
</reference>
<gene>
    <name evidence="2" type="ORF">D9V34_15615</name>
</gene>
<evidence type="ECO:0000313" key="3">
    <source>
        <dbReference type="Proteomes" id="UP000269438"/>
    </source>
</evidence>
<keyword evidence="1" id="KW-1133">Transmembrane helix</keyword>
<evidence type="ECO:0008006" key="4">
    <source>
        <dbReference type="Google" id="ProtNLM"/>
    </source>
</evidence>
<feature type="transmembrane region" description="Helical" evidence="1">
    <location>
        <begin position="104"/>
        <end position="126"/>
    </location>
</feature>
<keyword evidence="1" id="KW-0812">Transmembrane</keyword>
<dbReference type="EMBL" id="RCUY01000015">
    <property type="protein sequence ID" value="RLP79229.1"/>
    <property type="molecule type" value="Genomic_DNA"/>
</dbReference>
<dbReference type="AlphaFoldDB" id="A0A3L7AFU4"/>
<comment type="caution">
    <text evidence="2">The sequence shown here is derived from an EMBL/GenBank/DDBJ whole genome shotgun (WGS) entry which is preliminary data.</text>
</comment>
<feature type="transmembrane region" description="Helical" evidence="1">
    <location>
        <begin position="26"/>
        <end position="47"/>
    </location>
</feature>
<keyword evidence="3" id="KW-1185">Reference proteome</keyword>